<keyword evidence="3" id="KW-0012">Acyltransferase</keyword>
<protein>
    <submittedName>
        <fullName evidence="5">Bifunctional enoyl-CoA hydratase/phosphate acetyltransferase</fullName>
    </submittedName>
</protein>
<evidence type="ECO:0000256" key="3">
    <source>
        <dbReference type="ARBA" id="ARBA00023315"/>
    </source>
</evidence>
<dbReference type="PANTHER" id="PTHR43356">
    <property type="entry name" value="PHOSPHATE ACETYLTRANSFERASE"/>
    <property type="match status" value="1"/>
</dbReference>
<evidence type="ECO:0000313" key="5">
    <source>
        <dbReference type="EMBL" id="MBP1044445.1"/>
    </source>
</evidence>
<organism evidence="5 6">
    <name type="scientific">Vagococcus allomyrinae</name>
    <dbReference type="NCBI Taxonomy" id="2794353"/>
    <lineage>
        <taxon>Bacteria</taxon>
        <taxon>Bacillati</taxon>
        <taxon>Bacillota</taxon>
        <taxon>Bacilli</taxon>
        <taxon>Lactobacillales</taxon>
        <taxon>Enterococcaceae</taxon>
        <taxon>Vagococcus</taxon>
    </lineage>
</organism>
<dbReference type="NCBIfam" id="NF006045">
    <property type="entry name" value="PRK08190.1"/>
    <property type="match status" value="1"/>
</dbReference>
<dbReference type="InterPro" id="IPR012147">
    <property type="entry name" value="P_Ac_Bu_trans"/>
</dbReference>
<name>A0A940SXL2_9ENTE</name>
<keyword evidence="2" id="KW-0808">Transferase</keyword>
<evidence type="ECO:0000256" key="2">
    <source>
        <dbReference type="ARBA" id="ARBA00022679"/>
    </source>
</evidence>
<accession>A0A940SXL2</accession>
<dbReference type="EMBL" id="JAEEGA010000028">
    <property type="protein sequence ID" value="MBP1044445.1"/>
    <property type="molecule type" value="Genomic_DNA"/>
</dbReference>
<dbReference type="PANTHER" id="PTHR43356:SF2">
    <property type="entry name" value="PHOSPHATE ACETYLTRANSFERASE"/>
    <property type="match status" value="1"/>
</dbReference>
<dbReference type="AlphaFoldDB" id="A0A940SXL2"/>
<gene>
    <name evidence="5" type="ORF">I6N95_25895</name>
</gene>
<dbReference type="InterPro" id="IPR050500">
    <property type="entry name" value="Phos_Acetyltrans/Butyryltrans"/>
</dbReference>
<reference evidence="5" key="1">
    <citation type="submission" date="2020-12" db="EMBL/GenBank/DDBJ databases">
        <title>Vagococcus allomyrinae sp. nov. and Enterococcus lavae sp. nov., isolated from the larvae of Allomyrina dichotoma.</title>
        <authorList>
            <person name="Lee S.D."/>
        </authorList>
    </citation>
    <scope>NUCLEOTIDE SEQUENCE</scope>
    <source>
        <strain evidence="5">BWB3-3</strain>
    </source>
</reference>
<sequence length="306" mass="33025">MITNFDEMVIAAKRPVKPKIAVAVAQDRKVLAAVKLADDIGLASSILIGDQKKIEELAKVVGLNLKRHEMINCENNRESCQKAVDLINSGQADLPMKGIVETSVMLKAVLDKERGLRSGTLLSHVGVFVLERFPRLLILSDSAMTILPNVEEKAVIIENALEVALALGINQPKITLVCATETVNPKMPATVEAAELVRMNREQQRFSPGVLAGPLGLDNAISEEAARVKGITDPIAGQADILIMPNIEAGNILNKSLEYFAQAEKSGVIMGAREPIILTSRASSDLAKLQSMALALLIQQNQKARK</sequence>
<evidence type="ECO:0000313" key="6">
    <source>
        <dbReference type="Proteomes" id="UP000674938"/>
    </source>
</evidence>
<dbReference type="Gene3D" id="3.40.718.10">
    <property type="entry name" value="Isopropylmalate Dehydrogenase"/>
    <property type="match status" value="1"/>
</dbReference>
<evidence type="ECO:0000259" key="4">
    <source>
        <dbReference type="Pfam" id="PF01515"/>
    </source>
</evidence>
<proteinExistence type="inferred from homology"/>
<dbReference type="SUPFAM" id="SSF53659">
    <property type="entry name" value="Isocitrate/Isopropylmalate dehydrogenase-like"/>
    <property type="match status" value="1"/>
</dbReference>
<evidence type="ECO:0000256" key="1">
    <source>
        <dbReference type="ARBA" id="ARBA00005656"/>
    </source>
</evidence>
<feature type="domain" description="Phosphate acetyl/butaryl transferase" evidence="4">
    <location>
        <begin position="77"/>
        <end position="295"/>
    </location>
</feature>
<dbReference type="Pfam" id="PF01515">
    <property type="entry name" value="PTA_PTB"/>
    <property type="match status" value="1"/>
</dbReference>
<dbReference type="PIRSF" id="PIRSF000428">
    <property type="entry name" value="P_Ac_trans"/>
    <property type="match status" value="1"/>
</dbReference>
<dbReference type="InterPro" id="IPR002505">
    <property type="entry name" value="PTA_PTB"/>
</dbReference>
<comment type="caution">
    <text evidence="5">The sequence shown here is derived from an EMBL/GenBank/DDBJ whole genome shotgun (WGS) entry which is preliminary data.</text>
</comment>
<dbReference type="Proteomes" id="UP000674938">
    <property type="component" value="Unassembled WGS sequence"/>
</dbReference>
<dbReference type="GO" id="GO:0016746">
    <property type="term" value="F:acyltransferase activity"/>
    <property type="evidence" value="ECO:0007669"/>
    <property type="project" value="UniProtKB-KW"/>
</dbReference>
<comment type="similarity">
    <text evidence="1">Belongs to the phosphate acetyltransferase and butyryltransferase family.</text>
</comment>
<dbReference type="RefSeq" id="WP_209532927.1">
    <property type="nucleotide sequence ID" value="NZ_JAEEGA010000028.1"/>
</dbReference>
<keyword evidence="6" id="KW-1185">Reference proteome</keyword>